<evidence type="ECO:0000313" key="8">
    <source>
        <dbReference type="EMBL" id="CDF34755.1"/>
    </source>
</evidence>
<dbReference type="Proteomes" id="UP000012073">
    <property type="component" value="Unassembled WGS sequence"/>
</dbReference>
<comment type="subcellular location">
    <subcellularLocation>
        <location evidence="6">Nucleus outer membrane</location>
        <topology evidence="6">Single-pass membrane protein</topology>
    </subcellularLocation>
</comment>
<keyword evidence="4" id="KW-0472">Membrane</keyword>
<name>R7QBB1_CHOCR</name>
<gene>
    <name evidence="8" type="ORF">CHC_T00003670001</name>
</gene>
<dbReference type="PANTHER" id="PTHR12265:SF30">
    <property type="entry name" value="TRANSMEMBRANE PROTEIN 53"/>
    <property type="match status" value="1"/>
</dbReference>
<dbReference type="PANTHER" id="PTHR12265">
    <property type="entry name" value="TRANSMEMBRANE PROTEIN 53"/>
    <property type="match status" value="1"/>
</dbReference>
<evidence type="ECO:0000256" key="2">
    <source>
        <dbReference type="ARBA" id="ARBA00022692"/>
    </source>
</evidence>
<dbReference type="OrthoDB" id="564271at2759"/>
<dbReference type="Pfam" id="PF05705">
    <property type="entry name" value="DUF829"/>
    <property type="match status" value="1"/>
</dbReference>
<dbReference type="GO" id="GO:0005640">
    <property type="term" value="C:nuclear outer membrane"/>
    <property type="evidence" value="ECO:0007669"/>
    <property type="project" value="UniProtKB-SubCell"/>
</dbReference>
<dbReference type="SUPFAM" id="SSF53474">
    <property type="entry name" value="alpha/beta-Hydrolases"/>
    <property type="match status" value="1"/>
</dbReference>
<protein>
    <submittedName>
        <fullName evidence="8">Uncharacterized protein</fullName>
    </submittedName>
</protein>
<evidence type="ECO:0000256" key="7">
    <source>
        <dbReference type="SAM" id="MobiDB-lite"/>
    </source>
</evidence>
<evidence type="ECO:0000256" key="4">
    <source>
        <dbReference type="ARBA" id="ARBA00023136"/>
    </source>
</evidence>
<keyword evidence="2" id="KW-0812">Transmembrane</keyword>
<dbReference type="RefSeq" id="XP_005714574.1">
    <property type="nucleotide sequence ID" value="XM_005714517.1"/>
</dbReference>
<evidence type="ECO:0000256" key="5">
    <source>
        <dbReference type="ARBA" id="ARBA00023242"/>
    </source>
</evidence>
<dbReference type="GeneID" id="17322285"/>
<dbReference type="InterPro" id="IPR029058">
    <property type="entry name" value="AB_hydrolase_fold"/>
</dbReference>
<keyword evidence="9" id="KW-1185">Reference proteome</keyword>
<keyword evidence="5" id="KW-0539">Nucleus</keyword>
<dbReference type="AlphaFoldDB" id="R7QBB1"/>
<reference evidence="9" key="1">
    <citation type="journal article" date="2013" name="Proc. Natl. Acad. Sci. U.S.A.">
        <title>Genome structure and metabolic features in the red seaweed Chondrus crispus shed light on evolution of the Archaeplastida.</title>
        <authorList>
            <person name="Collen J."/>
            <person name="Porcel B."/>
            <person name="Carre W."/>
            <person name="Ball S.G."/>
            <person name="Chaparro C."/>
            <person name="Tonon T."/>
            <person name="Barbeyron T."/>
            <person name="Michel G."/>
            <person name="Noel B."/>
            <person name="Valentin K."/>
            <person name="Elias M."/>
            <person name="Artiguenave F."/>
            <person name="Arun A."/>
            <person name="Aury J.M."/>
            <person name="Barbosa-Neto J.F."/>
            <person name="Bothwell J.H."/>
            <person name="Bouget F.Y."/>
            <person name="Brillet L."/>
            <person name="Cabello-Hurtado F."/>
            <person name="Capella-Gutierrez S."/>
            <person name="Charrier B."/>
            <person name="Cladiere L."/>
            <person name="Cock J.M."/>
            <person name="Coelho S.M."/>
            <person name="Colleoni C."/>
            <person name="Czjzek M."/>
            <person name="Da Silva C."/>
            <person name="Delage L."/>
            <person name="Denoeud F."/>
            <person name="Deschamps P."/>
            <person name="Dittami S.M."/>
            <person name="Gabaldon T."/>
            <person name="Gachon C.M."/>
            <person name="Groisillier A."/>
            <person name="Herve C."/>
            <person name="Jabbari K."/>
            <person name="Katinka M."/>
            <person name="Kloareg B."/>
            <person name="Kowalczyk N."/>
            <person name="Labadie K."/>
            <person name="Leblanc C."/>
            <person name="Lopez P.J."/>
            <person name="McLachlan D.H."/>
            <person name="Meslet-Cladiere L."/>
            <person name="Moustafa A."/>
            <person name="Nehr Z."/>
            <person name="Nyvall Collen P."/>
            <person name="Panaud O."/>
            <person name="Partensky F."/>
            <person name="Poulain J."/>
            <person name="Rensing S.A."/>
            <person name="Rousvoal S."/>
            <person name="Samson G."/>
            <person name="Symeonidi A."/>
            <person name="Weissenbach J."/>
            <person name="Zambounis A."/>
            <person name="Wincker P."/>
            <person name="Boyen C."/>
        </authorList>
    </citation>
    <scope>NUCLEOTIDE SEQUENCE [LARGE SCALE GENOMIC DNA]</scope>
    <source>
        <strain evidence="9">cv. Stackhouse</strain>
    </source>
</reference>
<evidence type="ECO:0000313" key="9">
    <source>
        <dbReference type="Proteomes" id="UP000012073"/>
    </source>
</evidence>
<dbReference type="OMA" id="FCALWDL"/>
<comment type="similarity">
    <text evidence="1">Belongs to the TMEM53 family.</text>
</comment>
<dbReference type="EMBL" id="HG001706">
    <property type="protein sequence ID" value="CDF34755.1"/>
    <property type="molecule type" value="Genomic_DNA"/>
</dbReference>
<dbReference type="Gene3D" id="3.40.50.1820">
    <property type="entry name" value="alpha/beta hydrolase"/>
    <property type="match status" value="1"/>
</dbReference>
<accession>R7QBB1</accession>
<organism evidence="8 9">
    <name type="scientific">Chondrus crispus</name>
    <name type="common">Carrageen Irish moss</name>
    <name type="synonym">Polymorpha crispa</name>
    <dbReference type="NCBI Taxonomy" id="2769"/>
    <lineage>
        <taxon>Eukaryota</taxon>
        <taxon>Rhodophyta</taxon>
        <taxon>Florideophyceae</taxon>
        <taxon>Rhodymeniophycidae</taxon>
        <taxon>Gigartinales</taxon>
        <taxon>Gigartinaceae</taxon>
        <taxon>Chondrus</taxon>
    </lineage>
</organism>
<dbReference type="Gramene" id="CDF34755">
    <property type="protein sequence ID" value="CDF34755"/>
    <property type="gene ID" value="CHC_T00003670001"/>
</dbReference>
<keyword evidence="3" id="KW-1133">Transmembrane helix</keyword>
<dbReference type="KEGG" id="ccp:CHC_T00003670001"/>
<evidence type="ECO:0000256" key="6">
    <source>
        <dbReference type="ARBA" id="ARBA00034303"/>
    </source>
</evidence>
<dbReference type="InterPro" id="IPR008547">
    <property type="entry name" value="DUF829_TMEM53"/>
</dbReference>
<proteinExistence type="inferred from homology"/>
<sequence>MEEYKKKTNTGDDVFIRLQKPKEPAPGTIPDDGQDHSLPRPTAVLLGWFAAKHKNLSKYGAIYEDMGYNVVQVIAPASVVFPLKPQYTAAFTLSLLRIIAADSHLTNGGIVFMMFSNGGAINAPHLSRMFTGEYQEIIKADDEPAVKTVREAVAGIIFDSAPCYMRSHLGARAINEGLKLPEGIFSKLILFAFTLWSLLQRLFIINLPLYFWTGLRRAEYLCPELYIYSTADHLSDIPSLEALVEERKQQGKEVRVFRVEDAGHVMILRNHHQKYVDTIRAVNDWGVNPYRSKAGLRPWLLQENDKS</sequence>
<evidence type="ECO:0000256" key="3">
    <source>
        <dbReference type="ARBA" id="ARBA00022989"/>
    </source>
</evidence>
<feature type="region of interest" description="Disordered" evidence="7">
    <location>
        <begin position="15"/>
        <end position="37"/>
    </location>
</feature>
<dbReference type="PhylomeDB" id="R7QBB1"/>
<evidence type="ECO:0000256" key="1">
    <source>
        <dbReference type="ARBA" id="ARBA00007387"/>
    </source>
</evidence>